<feature type="compositionally biased region" description="Low complexity" evidence="10">
    <location>
        <begin position="161"/>
        <end position="175"/>
    </location>
</feature>
<dbReference type="Gene3D" id="3.40.50.150">
    <property type="entry name" value="Vaccinia Virus protein VP39"/>
    <property type="match status" value="1"/>
</dbReference>
<dbReference type="EC" id="2.1.1.216" evidence="7 9"/>
<evidence type="ECO:0000256" key="5">
    <source>
        <dbReference type="ARBA" id="ARBA00022694"/>
    </source>
</evidence>
<keyword evidence="12" id="KW-1185">Reference proteome</keyword>
<organism evidence="11 12">
    <name type="scientific">Polyrhizophydium stewartii</name>
    <dbReference type="NCBI Taxonomy" id="2732419"/>
    <lineage>
        <taxon>Eukaryota</taxon>
        <taxon>Fungi</taxon>
        <taxon>Fungi incertae sedis</taxon>
        <taxon>Chytridiomycota</taxon>
        <taxon>Chytridiomycota incertae sedis</taxon>
        <taxon>Chytridiomycetes</taxon>
        <taxon>Rhizophydiales</taxon>
        <taxon>Rhizophydiales incertae sedis</taxon>
        <taxon>Polyrhizophydium</taxon>
    </lineage>
</organism>
<comment type="catalytic activity">
    <reaction evidence="8 9">
        <text>guanosine(26) in tRNA + 2 S-adenosyl-L-methionine = N(2)-dimethylguanosine(26) in tRNA + 2 S-adenosyl-L-homocysteine + 2 H(+)</text>
        <dbReference type="Rhea" id="RHEA:43140"/>
        <dbReference type="Rhea" id="RHEA-COMP:10359"/>
        <dbReference type="Rhea" id="RHEA-COMP:10360"/>
        <dbReference type="ChEBI" id="CHEBI:15378"/>
        <dbReference type="ChEBI" id="CHEBI:57856"/>
        <dbReference type="ChEBI" id="CHEBI:59789"/>
        <dbReference type="ChEBI" id="CHEBI:74269"/>
        <dbReference type="ChEBI" id="CHEBI:74513"/>
        <dbReference type="EC" id="2.1.1.216"/>
    </reaction>
</comment>
<dbReference type="CDD" id="cd02440">
    <property type="entry name" value="AdoMet_MTases"/>
    <property type="match status" value="1"/>
</dbReference>
<dbReference type="NCBIfam" id="TIGR00308">
    <property type="entry name" value="TRM1"/>
    <property type="match status" value="1"/>
</dbReference>
<reference evidence="11 12" key="1">
    <citation type="submission" date="2023-09" db="EMBL/GenBank/DDBJ databases">
        <title>Pangenome analysis of Batrachochytrium dendrobatidis and related Chytrids.</title>
        <authorList>
            <person name="Yacoub M.N."/>
            <person name="Stajich J.E."/>
            <person name="James T.Y."/>
        </authorList>
    </citation>
    <scope>NUCLEOTIDE SEQUENCE [LARGE SCALE GENOMIC DNA]</scope>
    <source>
        <strain evidence="11 12">JEL0888</strain>
    </source>
</reference>
<protein>
    <recommendedName>
        <fullName evidence="7 9">tRNA (guanine(26)-N(2))-dimethyltransferase</fullName>
        <ecNumber evidence="7 9">2.1.1.216</ecNumber>
    </recommendedName>
</protein>
<keyword evidence="5 9" id="KW-0819">tRNA processing</keyword>
<keyword evidence="4 9" id="KW-0949">S-adenosyl-L-methionine</keyword>
<gene>
    <name evidence="11" type="primary">TRM1_1</name>
    <name evidence="11" type="ORF">HK105_208145</name>
</gene>
<proteinExistence type="inferred from homology"/>
<feature type="region of interest" description="Disordered" evidence="10">
    <location>
        <begin position="1"/>
        <end position="46"/>
    </location>
</feature>
<dbReference type="PANTHER" id="PTHR10631:SF3">
    <property type="entry name" value="TRNA (GUANINE(26)-N(2))-DIMETHYLTRANSFERASE"/>
    <property type="match status" value="1"/>
</dbReference>
<dbReference type="InterPro" id="IPR029063">
    <property type="entry name" value="SAM-dependent_MTases_sf"/>
</dbReference>
<feature type="region of interest" description="Disordered" evidence="10">
    <location>
        <begin position="161"/>
        <end position="188"/>
    </location>
</feature>
<dbReference type="Proteomes" id="UP001527925">
    <property type="component" value="Unassembled WGS sequence"/>
</dbReference>
<evidence type="ECO:0000256" key="6">
    <source>
        <dbReference type="ARBA" id="ARBA00022884"/>
    </source>
</evidence>
<evidence type="ECO:0000256" key="1">
    <source>
        <dbReference type="ARBA" id="ARBA00022555"/>
    </source>
</evidence>
<evidence type="ECO:0000256" key="9">
    <source>
        <dbReference type="PROSITE-ProRule" id="PRU00958"/>
    </source>
</evidence>
<evidence type="ECO:0000256" key="4">
    <source>
        <dbReference type="ARBA" id="ARBA00022691"/>
    </source>
</evidence>
<evidence type="ECO:0000256" key="7">
    <source>
        <dbReference type="ARBA" id="ARBA00039099"/>
    </source>
</evidence>
<dbReference type="InterPro" id="IPR042296">
    <property type="entry name" value="tRNA_met_Trm1_C"/>
</dbReference>
<comment type="similarity">
    <text evidence="9">Belongs to the class I-like SAM-binding methyltransferase superfamily. Trm1 family.</text>
</comment>
<keyword evidence="1 9" id="KW-0820">tRNA-binding</keyword>
<sequence length="652" mass="68512">MADTADPPAPAAGAAQHAQVERPPPKRQKQPQKPAAADAEQPSWLRINADGTKSVLEGSAEIVFAEEVFYNPVQQFNRDMSIAAISVWRDMFFLERAAKARRKAARAAGAAADAGASADAAGAAGASGDGSDGDKDAEMDAAGGDGAAAMDAAEAAGSDADAAAAAGASPGSAGRSADKKQERSARQAKALAKAAGAVAFERVDLSHADFVDQRFSVLEALSATGLRAVRYAKEIGNIGHVVANDLLDAAVQSIQRSAAHNGVDGIVRPNKGDACQVMYRAIGDGQTFDVVDLDPYGSAAPFLDGAVQAVTDGGSQPESCWAKYGGINIPGAQYTHELALRILLHAIQAAAARHRRTIEPLLSCSIDFYVRVFVRVRESAALVKQAASRTSLVFHCTGCRSFVLQPLGKLHRKSGGGDGGVRYGPSIGPAMDRNCVHCGGQSHVGGPFFSDPIHSSEFVARMLDLVAAAGPAKFGTHTRMAGMLAVQSEELPIPLYFTLPTLGAALHCQNPSMVKLTSAILHAGHKVSQSHAAQGSIKTDAPADVIWDILRCWCKQHPPSDKNMSPNSPARRLLAVEPRITANFEKHPKATPDSRKYQLVRYQENPTANWGPKARPKKHKQDEGDHGNDAGGAPESGKRSRSEGGTDADSDE</sequence>
<evidence type="ECO:0000256" key="10">
    <source>
        <dbReference type="SAM" id="MobiDB-lite"/>
    </source>
</evidence>
<dbReference type="Pfam" id="PF02005">
    <property type="entry name" value="TRM"/>
    <property type="match status" value="1"/>
</dbReference>
<feature type="compositionally biased region" description="Basic and acidic residues" evidence="10">
    <location>
        <begin position="176"/>
        <end position="185"/>
    </location>
</feature>
<evidence type="ECO:0000256" key="3">
    <source>
        <dbReference type="ARBA" id="ARBA00022679"/>
    </source>
</evidence>
<comment type="caution">
    <text evidence="11">The sequence shown here is derived from an EMBL/GenBank/DDBJ whole genome shotgun (WGS) entry which is preliminary data.</text>
</comment>
<dbReference type="GO" id="GO:0032259">
    <property type="term" value="P:methylation"/>
    <property type="evidence" value="ECO:0007669"/>
    <property type="project" value="UniProtKB-KW"/>
</dbReference>
<dbReference type="PROSITE" id="PS51626">
    <property type="entry name" value="SAM_MT_TRM1"/>
    <property type="match status" value="1"/>
</dbReference>
<evidence type="ECO:0000313" key="11">
    <source>
        <dbReference type="EMBL" id="KAL2912371.1"/>
    </source>
</evidence>
<keyword evidence="6 9" id="KW-0694">RNA-binding</keyword>
<evidence type="ECO:0000313" key="12">
    <source>
        <dbReference type="Proteomes" id="UP001527925"/>
    </source>
</evidence>
<feature type="compositionally biased region" description="Low complexity" evidence="10">
    <location>
        <begin position="1"/>
        <end position="15"/>
    </location>
</feature>
<dbReference type="SUPFAM" id="SSF53335">
    <property type="entry name" value="S-adenosyl-L-methionine-dependent methyltransferases"/>
    <property type="match status" value="1"/>
</dbReference>
<dbReference type="InterPro" id="IPR002905">
    <property type="entry name" value="Trm1"/>
</dbReference>
<feature type="region of interest" description="Disordered" evidence="10">
    <location>
        <begin position="603"/>
        <end position="652"/>
    </location>
</feature>
<dbReference type="Gene3D" id="3.30.56.70">
    <property type="entry name" value="N2,N2-dimethylguanosine tRNA methyltransferase, C-terminal domain"/>
    <property type="match status" value="1"/>
</dbReference>
<evidence type="ECO:0000256" key="8">
    <source>
        <dbReference type="ARBA" id="ARBA00051897"/>
    </source>
</evidence>
<feature type="compositionally biased region" description="Low complexity" evidence="10">
    <location>
        <begin position="111"/>
        <end position="124"/>
    </location>
</feature>
<feature type="region of interest" description="Disordered" evidence="10">
    <location>
        <begin position="111"/>
        <end position="146"/>
    </location>
</feature>
<dbReference type="PANTHER" id="PTHR10631">
    <property type="entry name" value="N 2 ,N 2 -DIMETHYLGUANOSINE TRNA METHYLTRANSFERASE"/>
    <property type="match status" value="1"/>
</dbReference>
<evidence type="ECO:0000256" key="2">
    <source>
        <dbReference type="ARBA" id="ARBA00022603"/>
    </source>
</evidence>
<name>A0ABR4MYL7_9FUNG</name>
<keyword evidence="3 9" id="KW-0808">Transferase</keyword>
<accession>A0ABR4MYL7</accession>
<keyword evidence="2 9" id="KW-0489">Methyltransferase</keyword>
<dbReference type="EMBL" id="JADGIZ020000069">
    <property type="protein sequence ID" value="KAL2912371.1"/>
    <property type="molecule type" value="Genomic_DNA"/>
</dbReference>
<dbReference type="GO" id="GO:0047148">
    <property type="term" value="F:methylamine-glutamate N-methyltransferase activity"/>
    <property type="evidence" value="ECO:0007669"/>
    <property type="project" value="UniProtKB-EC"/>
</dbReference>